<dbReference type="Proteomes" id="UP000500741">
    <property type="component" value="Chromosome"/>
</dbReference>
<evidence type="ECO:0000313" key="1">
    <source>
        <dbReference type="EMBL" id="QIL50626.1"/>
    </source>
</evidence>
<reference evidence="1 2" key="1">
    <citation type="submission" date="2020-03" db="EMBL/GenBank/DDBJ databases">
        <title>Weissella sp. nov., isolated from Cybister lewisianus.</title>
        <authorList>
            <person name="Hyun D.-W."/>
            <person name="Bae J.-W."/>
        </authorList>
    </citation>
    <scope>NUCLEOTIDE SEQUENCE [LARGE SCALE GENOMIC DNA]</scope>
    <source>
        <strain evidence="1 2">HDW19</strain>
    </source>
</reference>
<sequence>MVNQVTLSTQKIGERPPDIIVKHGFKVAFQSFADYVLDHNGKEEGITSVENDYDVLYNKLERKKGQHDNFAEYVSRHDVTALEDGVESELLPVFNSKTNNMTMDDFKTTKQHLSDAAKRHNIMWQTSISFSDEFLIEEGLMDNAVDRRIDQQRMKDVIKKRMPQLLENEGISESAEWFGAIHLRGDINDKHVHIHIATFEPGETKRPMVYNKLTGHKEPRGKMVYRNLDNFKKGIWRNIRKSEFLLRDREILKDVDRGKNEIREKFTNQIIEYRELSQLNELIRVLPASEKLWRAKSNAVDMQSANEVAYGIVEKFLEGNGQ</sequence>
<organism evidence="1 2">
    <name type="scientific">Weissella coleopterorum</name>
    <dbReference type="NCBI Taxonomy" id="2714949"/>
    <lineage>
        <taxon>Bacteria</taxon>
        <taxon>Bacillati</taxon>
        <taxon>Bacillota</taxon>
        <taxon>Bacilli</taxon>
        <taxon>Lactobacillales</taxon>
        <taxon>Lactobacillaceae</taxon>
        <taxon>Weissella</taxon>
    </lineage>
</organism>
<dbReference type="InterPro" id="IPR041073">
    <property type="entry name" value="MobL"/>
</dbReference>
<accession>A0A6G8B044</accession>
<keyword evidence="2" id="KW-1185">Reference proteome</keyword>
<name>A0A6G8B044_9LACO</name>
<dbReference type="AlphaFoldDB" id="A0A6G8B044"/>
<dbReference type="EMBL" id="CP049888">
    <property type="protein sequence ID" value="QIL50626.1"/>
    <property type="molecule type" value="Genomic_DNA"/>
</dbReference>
<dbReference type="Pfam" id="PF18555">
    <property type="entry name" value="MobL"/>
    <property type="match status" value="1"/>
</dbReference>
<dbReference type="RefSeq" id="WP_166010414.1">
    <property type="nucleotide sequence ID" value="NZ_CP049888.1"/>
</dbReference>
<dbReference type="KEGG" id="wco:G7084_04450"/>
<gene>
    <name evidence="1" type="ORF">G7084_04450</name>
</gene>
<proteinExistence type="predicted"/>
<evidence type="ECO:0000313" key="2">
    <source>
        <dbReference type="Proteomes" id="UP000500741"/>
    </source>
</evidence>
<protein>
    <submittedName>
        <fullName evidence="1">Uncharacterized protein</fullName>
    </submittedName>
</protein>